<accession>A0ABX1S9Y0</accession>
<dbReference type="RefSeq" id="WP_169381830.1">
    <property type="nucleotide sequence ID" value="NZ_JAAXLA010000022.1"/>
</dbReference>
<name>A0ABX1S9Y0_9PSEU</name>
<evidence type="ECO:0000313" key="7">
    <source>
        <dbReference type="Proteomes" id="UP000820669"/>
    </source>
</evidence>
<dbReference type="Pfam" id="PF01370">
    <property type="entry name" value="Epimerase"/>
    <property type="match status" value="1"/>
</dbReference>
<dbReference type="Gene3D" id="3.40.50.720">
    <property type="entry name" value="NAD(P)-binding Rossmann-like Domain"/>
    <property type="match status" value="1"/>
</dbReference>
<gene>
    <name evidence="6" type="ORF">HF526_13830</name>
</gene>
<evidence type="ECO:0000256" key="2">
    <source>
        <dbReference type="ARBA" id="ARBA00022793"/>
    </source>
</evidence>
<organism evidence="6 7">
    <name type="scientific">Pseudonocardia acidicola</name>
    <dbReference type="NCBI Taxonomy" id="2724939"/>
    <lineage>
        <taxon>Bacteria</taxon>
        <taxon>Bacillati</taxon>
        <taxon>Actinomycetota</taxon>
        <taxon>Actinomycetes</taxon>
        <taxon>Pseudonocardiales</taxon>
        <taxon>Pseudonocardiaceae</taxon>
        <taxon>Pseudonocardia</taxon>
    </lineage>
</organism>
<dbReference type="InterPro" id="IPR044516">
    <property type="entry name" value="UXS-like"/>
</dbReference>
<keyword evidence="4" id="KW-0456">Lyase</keyword>
<protein>
    <submittedName>
        <fullName evidence="6">SDR family oxidoreductase</fullName>
    </submittedName>
</protein>
<dbReference type="PANTHER" id="PTHR43078:SF6">
    <property type="entry name" value="UDP-GLUCURONIC ACID DECARBOXYLASE 1"/>
    <property type="match status" value="1"/>
</dbReference>
<dbReference type="InterPro" id="IPR036291">
    <property type="entry name" value="NAD(P)-bd_dom_sf"/>
</dbReference>
<dbReference type="EMBL" id="JAAXLA010000022">
    <property type="protein sequence ID" value="NMH98379.1"/>
    <property type="molecule type" value="Genomic_DNA"/>
</dbReference>
<evidence type="ECO:0000313" key="6">
    <source>
        <dbReference type="EMBL" id="NMH98379.1"/>
    </source>
</evidence>
<keyword evidence="7" id="KW-1185">Reference proteome</keyword>
<keyword evidence="3" id="KW-0520">NAD</keyword>
<evidence type="ECO:0000259" key="5">
    <source>
        <dbReference type="Pfam" id="PF01370"/>
    </source>
</evidence>
<dbReference type="SUPFAM" id="SSF51735">
    <property type="entry name" value="NAD(P)-binding Rossmann-fold domains"/>
    <property type="match status" value="1"/>
</dbReference>
<comment type="cofactor">
    <cofactor evidence="1">
        <name>NAD(+)</name>
        <dbReference type="ChEBI" id="CHEBI:57540"/>
    </cofactor>
</comment>
<evidence type="ECO:0000256" key="3">
    <source>
        <dbReference type="ARBA" id="ARBA00023027"/>
    </source>
</evidence>
<dbReference type="PANTHER" id="PTHR43078">
    <property type="entry name" value="UDP-GLUCURONIC ACID DECARBOXYLASE-RELATED"/>
    <property type="match status" value="1"/>
</dbReference>
<dbReference type="InterPro" id="IPR001509">
    <property type="entry name" value="Epimerase_deHydtase"/>
</dbReference>
<sequence>MDTGFGRAVVTGGAGFLGSHLCEVLVAGRTAVVCVDNLLTGDTANISDLYHDRRFEFVCADVSAALSVPGSVDLVVHLACPASPVHYLRWPIETLKAGGLGTLCALALAREKNARFVLASTSEVYGDPLQHPQSEAYWGNVNPIGPRSVYDESKRYAEALTAAHRREHGLRTGIARIFNTFGPRMRPDDGRMIPAFICQALRGRPLTVTGDGSQTRSPCYVDDTVRGLLALAADDHPGPVNIGNPEEYSVLDIAERIRELVASISEIRFVAAMEEDPKRRCPDISVARRALNWEPLVSVDDGLKRTIEWFAR</sequence>
<keyword evidence="2" id="KW-0210">Decarboxylase</keyword>
<dbReference type="CDD" id="cd05230">
    <property type="entry name" value="UGD_SDR_e"/>
    <property type="match status" value="1"/>
</dbReference>
<dbReference type="Proteomes" id="UP000820669">
    <property type="component" value="Unassembled WGS sequence"/>
</dbReference>
<proteinExistence type="predicted"/>
<evidence type="ECO:0000256" key="1">
    <source>
        <dbReference type="ARBA" id="ARBA00001911"/>
    </source>
</evidence>
<evidence type="ECO:0000256" key="4">
    <source>
        <dbReference type="ARBA" id="ARBA00023239"/>
    </source>
</evidence>
<reference evidence="6 7" key="1">
    <citation type="submission" date="2020-04" db="EMBL/GenBank/DDBJ databases">
        <authorList>
            <person name="Klaysubun C."/>
            <person name="Duangmal K."/>
            <person name="Lipun K."/>
        </authorList>
    </citation>
    <scope>NUCLEOTIDE SEQUENCE [LARGE SCALE GENOMIC DNA]</scope>
    <source>
        <strain evidence="6 7">K10HN5</strain>
    </source>
</reference>
<comment type="caution">
    <text evidence="6">The sequence shown here is derived from an EMBL/GenBank/DDBJ whole genome shotgun (WGS) entry which is preliminary data.</text>
</comment>
<feature type="domain" description="NAD-dependent epimerase/dehydratase" evidence="5">
    <location>
        <begin position="9"/>
        <end position="243"/>
    </location>
</feature>